<dbReference type="Proteomes" id="UP000010119">
    <property type="component" value="Unassembled WGS sequence"/>
</dbReference>
<dbReference type="AlphaFoldDB" id="D7UWJ4"/>
<proteinExistence type="predicted"/>
<protein>
    <submittedName>
        <fullName evidence="1">Uncharacterized protein</fullName>
    </submittedName>
</protein>
<organism evidence="1 2">
    <name type="scientific">Listeria grayi DSM 20601</name>
    <dbReference type="NCBI Taxonomy" id="525367"/>
    <lineage>
        <taxon>Bacteria</taxon>
        <taxon>Bacillati</taxon>
        <taxon>Bacillota</taxon>
        <taxon>Bacilli</taxon>
        <taxon>Bacillales</taxon>
        <taxon>Listeriaceae</taxon>
        <taxon>Listeria</taxon>
    </lineage>
</organism>
<comment type="caution">
    <text evidence="1">The sequence shown here is derived from an EMBL/GenBank/DDBJ whole genome shotgun (WGS) entry which is preliminary data.</text>
</comment>
<keyword evidence="2" id="KW-1185">Reference proteome</keyword>
<evidence type="ECO:0000313" key="2">
    <source>
        <dbReference type="Proteomes" id="UP000010119"/>
    </source>
</evidence>
<dbReference type="HOGENOM" id="CLU_1935455_0_0_9"/>
<dbReference type="EMBL" id="ACCR02000003">
    <property type="protein sequence ID" value="EFI84052.1"/>
    <property type="molecule type" value="Genomic_DNA"/>
</dbReference>
<sequence>MIENKKSLFFSEEMELSHMQQLFDLDQVAILWFQEEAGNNHLLILDPADSTYPLNFTTKEAAFQHACMYAGDWYEKQLITITKTAVTADSYLKAAALFMQQLHMDHVDDFEVTTAFRQKIRTLTSHYLPK</sequence>
<accession>D7UWJ4</accession>
<gene>
    <name evidence="1" type="ORF">HMPREF0556_10605</name>
</gene>
<evidence type="ECO:0000313" key="1">
    <source>
        <dbReference type="EMBL" id="EFI84052.1"/>
    </source>
</evidence>
<name>D7UWJ4_LISGR</name>
<reference evidence="1" key="1">
    <citation type="submission" date="2010-06" db="EMBL/GenBank/DDBJ databases">
        <authorList>
            <person name="Muzny D."/>
            <person name="Qin X."/>
            <person name="Buhay C."/>
            <person name="Dugan-Rocha S."/>
            <person name="Ding Y."/>
            <person name="Chen G."/>
            <person name="Hawes A."/>
            <person name="Holder M."/>
            <person name="Jhangiani S."/>
            <person name="Johnson A."/>
            <person name="Khan Z."/>
            <person name="Li Z."/>
            <person name="Liu W."/>
            <person name="Liu X."/>
            <person name="Perez L."/>
            <person name="Shen H."/>
            <person name="Wang Q."/>
            <person name="Watt J."/>
            <person name="Xi L."/>
            <person name="Xin Y."/>
            <person name="Zhou J."/>
            <person name="Deng J."/>
            <person name="Jiang H."/>
            <person name="Liu Y."/>
            <person name="Qu J."/>
            <person name="Song X.-Z."/>
            <person name="Zhang L."/>
            <person name="Villasana D."/>
            <person name="Johnson A."/>
            <person name="Liu J."/>
            <person name="Liyanage D."/>
            <person name="Lorensuhewa L."/>
            <person name="Robinson T."/>
            <person name="Song A."/>
            <person name="Song B.-B."/>
            <person name="Dinh H."/>
            <person name="Thornton R."/>
            <person name="Coyle M."/>
            <person name="Francisco L."/>
            <person name="Jackson L."/>
            <person name="Javaid M."/>
            <person name="Korchina V."/>
            <person name="Kovar C."/>
            <person name="Mata R."/>
            <person name="Mathew T."/>
            <person name="Ngo R."/>
            <person name="Nguyen L."/>
            <person name="Nguyen N."/>
            <person name="Okwuonu G."/>
            <person name="Ongeri F."/>
            <person name="Pham C."/>
            <person name="Simmons D."/>
            <person name="Wilczek-Boney K."/>
            <person name="Hale W."/>
            <person name="Jakkamsetti A."/>
            <person name="Pham P."/>
            <person name="Ruth R."/>
            <person name="San Lucas F."/>
            <person name="Warren J."/>
            <person name="Zhang J."/>
            <person name="Zhao Z."/>
            <person name="Zhou C."/>
            <person name="Zhu D."/>
            <person name="Lee S."/>
            <person name="Bess C."/>
            <person name="Blankenburg K."/>
            <person name="Forbes L."/>
            <person name="Fu Q."/>
            <person name="Gubbala S."/>
            <person name="Hirani K."/>
            <person name="Jayaseelan J.C."/>
            <person name="Lara F."/>
            <person name="Munidasa M."/>
            <person name="Palculict T."/>
            <person name="Patil S."/>
            <person name="Pu L.-L."/>
            <person name="Saada N."/>
            <person name="Tang L."/>
            <person name="Weissenberger G."/>
            <person name="Zhu Y."/>
            <person name="Hemphill L."/>
            <person name="Shang Y."/>
            <person name="Youmans B."/>
            <person name="Ayvaz T."/>
            <person name="Ross M."/>
            <person name="Santibanez J."/>
            <person name="Aqrawi P."/>
            <person name="Gross S."/>
            <person name="Joshi V."/>
            <person name="Fowler G."/>
            <person name="Nazareth L."/>
            <person name="Reid J."/>
            <person name="Worley K."/>
            <person name="Petrosino J."/>
            <person name="Highlander S."/>
            <person name="Gibbs R."/>
        </authorList>
    </citation>
    <scope>NUCLEOTIDE SEQUENCE [LARGE SCALE GENOMIC DNA]</scope>
    <source>
        <strain evidence="1">DSM 20601</strain>
    </source>
</reference>